<dbReference type="Pfam" id="PF14559">
    <property type="entry name" value="TPR_19"/>
    <property type="match status" value="2"/>
</dbReference>
<reference evidence="2 3" key="1">
    <citation type="submission" date="2019-08" db="EMBL/GenBank/DDBJ databases">
        <title>Deep-cultivation of Planctomycetes and their phenomic and genomic characterization uncovers novel biology.</title>
        <authorList>
            <person name="Wiegand S."/>
            <person name="Jogler M."/>
            <person name="Boedeker C."/>
            <person name="Pinto D."/>
            <person name="Vollmers J."/>
            <person name="Rivas-Marin E."/>
            <person name="Kohn T."/>
            <person name="Peeters S.H."/>
            <person name="Heuer A."/>
            <person name="Rast P."/>
            <person name="Oberbeckmann S."/>
            <person name="Bunk B."/>
            <person name="Jeske O."/>
            <person name="Meyerdierks A."/>
            <person name="Storesund J.E."/>
            <person name="Kallscheuer N."/>
            <person name="Luecker S."/>
            <person name="Lage O.M."/>
            <person name="Pohl T."/>
            <person name="Merkel B.J."/>
            <person name="Hornburger P."/>
            <person name="Mueller R.-W."/>
            <person name="Bruemmer F."/>
            <person name="Labrenz M."/>
            <person name="Spormann A.M."/>
            <person name="Op den Camp H."/>
            <person name="Overmann J."/>
            <person name="Amann R."/>
            <person name="Jetten M.S.M."/>
            <person name="Mascher T."/>
            <person name="Medema M.H."/>
            <person name="Devos D.P."/>
            <person name="Kaster A.-K."/>
            <person name="Ovreas L."/>
            <person name="Rohde M."/>
            <person name="Galperin M.Y."/>
            <person name="Jogler C."/>
        </authorList>
    </citation>
    <scope>NUCLEOTIDE SEQUENCE [LARGE SCALE GENOMIC DNA]</scope>
    <source>
        <strain evidence="2 3">DSM 8797</strain>
    </source>
</reference>
<proteinExistence type="predicted"/>
<dbReference type="SUPFAM" id="SSF53756">
    <property type="entry name" value="UDP-Glycosyltransferase/glycogen phosphorylase"/>
    <property type="match status" value="1"/>
</dbReference>
<gene>
    <name evidence="2" type="primary">yrrB_2</name>
    <name evidence="2" type="ORF">GmarT_05410</name>
</gene>
<dbReference type="SUPFAM" id="SSF48452">
    <property type="entry name" value="TPR-like"/>
    <property type="match status" value="1"/>
</dbReference>
<feature type="repeat" description="TPR" evidence="1">
    <location>
        <begin position="38"/>
        <end position="71"/>
    </location>
</feature>
<dbReference type="PROSITE" id="PS50293">
    <property type="entry name" value="TPR_REGION"/>
    <property type="match status" value="2"/>
</dbReference>
<feature type="repeat" description="TPR" evidence="1">
    <location>
        <begin position="72"/>
        <end position="105"/>
    </location>
</feature>
<dbReference type="InterPro" id="IPR019734">
    <property type="entry name" value="TPR_rpt"/>
</dbReference>
<dbReference type="PANTHER" id="PTHR44809:SF1">
    <property type="entry name" value="PROTEIN O-MANNOSYL-TRANSFERASE TMTC1"/>
    <property type="match status" value="1"/>
</dbReference>
<evidence type="ECO:0000313" key="3">
    <source>
        <dbReference type="Proteomes" id="UP000322887"/>
    </source>
</evidence>
<dbReference type="Proteomes" id="UP000322887">
    <property type="component" value="Chromosome"/>
</dbReference>
<dbReference type="InterPro" id="IPR011717">
    <property type="entry name" value="TPR-4"/>
</dbReference>
<dbReference type="PROSITE" id="PS50005">
    <property type="entry name" value="TPR"/>
    <property type="match status" value="6"/>
</dbReference>
<feature type="repeat" description="TPR" evidence="1">
    <location>
        <begin position="242"/>
        <end position="275"/>
    </location>
</feature>
<dbReference type="Gene3D" id="3.40.50.2000">
    <property type="entry name" value="Glycogen Phosphorylase B"/>
    <property type="match status" value="1"/>
</dbReference>
<dbReference type="Pfam" id="PF07721">
    <property type="entry name" value="TPR_4"/>
    <property type="match status" value="1"/>
</dbReference>
<name>A0ABX5YGD4_9PLAN</name>
<protein>
    <submittedName>
        <fullName evidence="2">TPR repeat-containing protein YrrB</fullName>
    </submittedName>
</protein>
<dbReference type="InterPro" id="IPR011990">
    <property type="entry name" value="TPR-like_helical_dom_sf"/>
</dbReference>
<dbReference type="Gene3D" id="1.25.40.10">
    <property type="entry name" value="Tetratricopeptide repeat domain"/>
    <property type="match status" value="4"/>
</dbReference>
<dbReference type="GeneID" id="98645221"/>
<dbReference type="EMBL" id="CP042910">
    <property type="protein sequence ID" value="QEG14705.1"/>
    <property type="molecule type" value="Genomic_DNA"/>
</dbReference>
<feature type="repeat" description="TPR" evidence="1">
    <location>
        <begin position="174"/>
        <end position="207"/>
    </location>
</feature>
<dbReference type="Pfam" id="PF13414">
    <property type="entry name" value="TPR_11"/>
    <property type="match status" value="1"/>
</dbReference>
<dbReference type="InterPro" id="IPR052943">
    <property type="entry name" value="TMTC_O-mannosyl-trnsfr"/>
</dbReference>
<dbReference type="PANTHER" id="PTHR44809">
    <property type="match status" value="1"/>
</dbReference>
<dbReference type="SMART" id="SM00028">
    <property type="entry name" value="TPR"/>
    <property type="match status" value="8"/>
</dbReference>
<keyword evidence="3" id="KW-1185">Reference proteome</keyword>
<dbReference type="RefSeq" id="WP_002649127.1">
    <property type="nucleotide sequence ID" value="NZ_CP042910.1"/>
</dbReference>
<organism evidence="2 3">
    <name type="scientific">Gimesia maris</name>
    <dbReference type="NCBI Taxonomy" id="122"/>
    <lineage>
        <taxon>Bacteria</taxon>
        <taxon>Pseudomonadati</taxon>
        <taxon>Planctomycetota</taxon>
        <taxon>Planctomycetia</taxon>
        <taxon>Planctomycetales</taxon>
        <taxon>Planctomycetaceae</taxon>
        <taxon>Gimesia</taxon>
    </lineage>
</organism>
<feature type="repeat" description="TPR" evidence="1">
    <location>
        <begin position="208"/>
        <end position="241"/>
    </location>
</feature>
<evidence type="ECO:0000313" key="2">
    <source>
        <dbReference type="EMBL" id="QEG14705.1"/>
    </source>
</evidence>
<sequence>MDEVQVQLKAALAHHQAGELDQAATIYQHVLDTNARQWEARYYLGTLQLQRGDLDQSIRTFLQVVQLQPELPDVHNNLGVAYHAAGKWQEAGQSFEQAIRLNPHYERAYFNLGSLFESRGVFSEAVKCYQKAHDLSPGNLDTHQKLADALKSAGEWARAEDIYRELLVAKPGDFDLSMKLAYVLVLQRQYQEAIMLYESMLKISPDHYQILVSLSYVYEAVGNIDAAIEAAERSIQVAPTQPEGYNNLGNAFKLKHDLENASENFRKAISLRPDFAMAEFNLATTRMLQGNLQDGWRGYERRTDIAASPQQQYPGPQWQGEPLTGKSICLWCEQGFGDTLLFLRFAIELKKRGAARVLVLCQPELAALLKQVPEIDQILKAGDPQPECDYQCALLSVPFYLETSLETIPAAVPFLQPPADRQQYWASLLSDLPGAKVGLNWCGNPDFPKNELRSIPLESFLPLGKREDIQLISLQQVSGLEQIEALQNEWNLWQPGPEYQADTGDFSETAALIQNLDLVITADTAVAHLAGSLGVPVWILLSRLPEWRWLLERKDSPWYPTARLFRQSVLGDWEPVIQAVQTELEQTLRSN</sequence>
<feature type="repeat" description="TPR" evidence="1">
    <location>
        <begin position="106"/>
        <end position="139"/>
    </location>
</feature>
<keyword evidence="1" id="KW-0802">TPR repeat</keyword>
<accession>A0ABX5YGD4</accession>
<evidence type="ECO:0000256" key="1">
    <source>
        <dbReference type="PROSITE-ProRule" id="PRU00339"/>
    </source>
</evidence>